<dbReference type="GO" id="GO:0005524">
    <property type="term" value="F:ATP binding"/>
    <property type="evidence" value="ECO:0007669"/>
    <property type="project" value="UniProtKB-KW"/>
</dbReference>
<dbReference type="InterPro" id="IPR003395">
    <property type="entry name" value="RecF/RecN/SMC_N"/>
</dbReference>
<gene>
    <name evidence="12" type="ORF">SAMN05216454_10168</name>
</gene>
<evidence type="ECO:0000256" key="5">
    <source>
        <dbReference type="ARBA" id="ARBA00022763"/>
    </source>
</evidence>
<evidence type="ECO:0000256" key="10">
    <source>
        <dbReference type="SAM" id="Coils"/>
    </source>
</evidence>
<dbReference type="InterPro" id="IPR027417">
    <property type="entry name" value="P-loop_NTPase"/>
</dbReference>
<name>A0A1H8EBV5_9FIRM</name>
<evidence type="ECO:0000256" key="8">
    <source>
        <dbReference type="ARBA" id="ARBA00033408"/>
    </source>
</evidence>
<keyword evidence="5 9" id="KW-0227">DNA damage</keyword>
<comment type="similarity">
    <text evidence="2 9">Belongs to the RecN family.</text>
</comment>
<evidence type="ECO:0000256" key="7">
    <source>
        <dbReference type="ARBA" id="ARBA00023204"/>
    </source>
</evidence>
<dbReference type="Gene3D" id="3.40.50.300">
    <property type="entry name" value="P-loop containing nucleotide triphosphate hydrolases"/>
    <property type="match status" value="2"/>
</dbReference>
<dbReference type="FunFam" id="3.40.50.300:FF:000356">
    <property type="entry name" value="DNA repair protein RecN"/>
    <property type="match status" value="1"/>
</dbReference>
<dbReference type="SUPFAM" id="SSF52540">
    <property type="entry name" value="P-loop containing nucleoside triphosphate hydrolases"/>
    <property type="match status" value="1"/>
</dbReference>
<reference evidence="12 13" key="1">
    <citation type="submission" date="2016-10" db="EMBL/GenBank/DDBJ databases">
        <authorList>
            <person name="de Groot N.N."/>
        </authorList>
    </citation>
    <scope>NUCLEOTIDE SEQUENCE [LARGE SCALE GENOMIC DNA]</scope>
    <source>
        <strain evidence="12 13">Calf135</strain>
    </source>
</reference>
<evidence type="ECO:0000256" key="4">
    <source>
        <dbReference type="ARBA" id="ARBA00022741"/>
    </source>
</evidence>
<dbReference type="OrthoDB" id="9806954at2"/>
<dbReference type="GO" id="GO:0016887">
    <property type="term" value="F:ATP hydrolysis activity"/>
    <property type="evidence" value="ECO:0007669"/>
    <property type="project" value="InterPro"/>
</dbReference>
<dbReference type="PANTHER" id="PTHR11059:SF0">
    <property type="entry name" value="DNA REPAIR PROTEIN RECN"/>
    <property type="match status" value="1"/>
</dbReference>
<dbReference type="GO" id="GO:0006302">
    <property type="term" value="P:double-strand break repair"/>
    <property type="evidence" value="ECO:0007669"/>
    <property type="project" value="InterPro"/>
</dbReference>
<evidence type="ECO:0000256" key="2">
    <source>
        <dbReference type="ARBA" id="ARBA00009441"/>
    </source>
</evidence>
<feature type="coiled-coil region" evidence="10">
    <location>
        <begin position="169"/>
        <end position="222"/>
    </location>
</feature>
<dbReference type="EMBL" id="FODF01000001">
    <property type="protein sequence ID" value="SEN17051.1"/>
    <property type="molecule type" value="Genomic_DNA"/>
</dbReference>
<keyword evidence="4" id="KW-0547">Nucleotide-binding</keyword>
<evidence type="ECO:0000256" key="6">
    <source>
        <dbReference type="ARBA" id="ARBA00022840"/>
    </source>
</evidence>
<dbReference type="AlphaFoldDB" id="A0A1H8EBV5"/>
<dbReference type="Pfam" id="PF02463">
    <property type="entry name" value="SMC_N"/>
    <property type="match status" value="1"/>
</dbReference>
<dbReference type="PIRSF" id="PIRSF003128">
    <property type="entry name" value="RecN"/>
    <property type="match status" value="1"/>
</dbReference>
<proteinExistence type="inferred from homology"/>
<evidence type="ECO:0000256" key="1">
    <source>
        <dbReference type="ARBA" id="ARBA00003618"/>
    </source>
</evidence>
<dbReference type="GO" id="GO:0006310">
    <property type="term" value="P:DNA recombination"/>
    <property type="evidence" value="ECO:0007669"/>
    <property type="project" value="InterPro"/>
</dbReference>
<evidence type="ECO:0000259" key="11">
    <source>
        <dbReference type="Pfam" id="PF02463"/>
    </source>
</evidence>
<feature type="coiled-coil region" evidence="10">
    <location>
        <begin position="253"/>
        <end position="287"/>
    </location>
</feature>
<dbReference type="InterPro" id="IPR004604">
    <property type="entry name" value="DNA_recomb/repair_RecN"/>
</dbReference>
<accession>A0A1H8EBV5</accession>
<dbReference type="CDD" id="cd03241">
    <property type="entry name" value="ABC_RecN"/>
    <property type="match status" value="1"/>
</dbReference>
<keyword evidence="6" id="KW-0067">ATP-binding</keyword>
<keyword evidence="7 9" id="KW-0234">DNA repair</keyword>
<comment type="function">
    <text evidence="1 9">May be involved in recombinational repair of damaged DNA.</text>
</comment>
<evidence type="ECO:0000313" key="13">
    <source>
        <dbReference type="Proteomes" id="UP000199512"/>
    </source>
</evidence>
<organism evidence="12 13">
    <name type="scientific">Peptostreptococcus russellii</name>
    <dbReference type="NCBI Taxonomy" id="215200"/>
    <lineage>
        <taxon>Bacteria</taxon>
        <taxon>Bacillati</taxon>
        <taxon>Bacillota</taxon>
        <taxon>Clostridia</taxon>
        <taxon>Peptostreptococcales</taxon>
        <taxon>Peptostreptococcaceae</taxon>
        <taxon>Peptostreptococcus</taxon>
    </lineage>
</organism>
<keyword evidence="10" id="KW-0175">Coiled coil</keyword>
<sequence>MIHELYIKNCALVEELRVTFGKKLNILTGETGSGKSIILEALNLCLGGKYDRSYLRKGTDSGEVETVIFSDNTVFHEMLKDRGIEVDDENMIVISRKLYSDGKTVTKINGKNIKVSDLKLIMAKIVDMHGQHQNQALYNRENHLEFLDLFGKEEIKKEYEIYKKCYKEYNEIKRKIFKLNDNKSDMEVQREKDLLKFQINEIEAANLNVDEYEELKSRKEILENGEKIFSSLSETYQLLHAGQFNSEDQVGNASNLLSSVSKYDKEIEKIEETANNVLYEIQELSRSIRVYLDAIDFDPNTLNEIQERLYVINNLRRKYGDTIEEILEYYEKIQERLDDIENREEKNLKLQKELSLKADELNVCAENLSSVRKELAKKLEDNLLKELCTLNMKNTKFKVNFKKIEYNEKGNDDIEFLVSFNLGEDVNPLYKVASGGEMSRFMLAFKSILSDVDKIETLIFDEIDTGISGRAAQTVGEKLSAISKEKQVICITHLPQIASFADEHFYIEKNVENKRTYTSIERLDRSLKKNEIARLISGTIITEKTVEHADEILEIADEIKK</sequence>
<dbReference type="Proteomes" id="UP000199512">
    <property type="component" value="Unassembled WGS sequence"/>
</dbReference>
<feature type="coiled-coil region" evidence="10">
    <location>
        <begin position="323"/>
        <end position="360"/>
    </location>
</feature>
<feature type="domain" description="RecF/RecN/SMC N-terminal" evidence="11">
    <location>
        <begin position="4"/>
        <end position="509"/>
    </location>
</feature>
<evidence type="ECO:0000313" key="12">
    <source>
        <dbReference type="EMBL" id="SEN17051.1"/>
    </source>
</evidence>
<evidence type="ECO:0000256" key="9">
    <source>
        <dbReference type="PIRNR" id="PIRNR003128"/>
    </source>
</evidence>
<dbReference type="STRING" id="215200.SAMN05216454_10168"/>
<dbReference type="GO" id="GO:0009432">
    <property type="term" value="P:SOS response"/>
    <property type="evidence" value="ECO:0007669"/>
    <property type="project" value="TreeGrafter"/>
</dbReference>
<protein>
    <recommendedName>
        <fullName evidence="3 9">DNA repair protein RecN</fullName>
    </recommendedName>
    <alternativeName>
        <fullName evidence="8 9">Recombination protein N</fullName>
    </alternativeName>
</protein>
<evidence type="ECO:0000256" key="3">
    <source>
        <dbReference type="ARBA" id="ARBA00021315"/>
    </source>
</evidence>
<dbReference type="NCBIfam" id="TIGR00634">
    <property type="entry name" value="recN"/>
    <property type="match status" value="1"/>
</dbReference>
<dbReference type="PANTHER" id="PTHR11059">
    <property type="entry name" value="DNA REPAIR PROTEIN RECN"/>
    <property type="match status" value="1"/>
</dbReference>
<dbReference type="GO" id="GO:0043590">
    <property type="term" value="C:bacterial nucleoid"/>
    <property type="evidence" value="ECO:0007669"/>
    <property type="project" value="TreeGrafter"/>
</dbReference>
<keyword evidence="13" id="KW-1185">Reference proteome</keyword>
<dbReference type="RefSeq" id="WP_091972988.1">
    <property type="nucleotide sequence ID" value="NZ_CAUWDX010000041.1"/>
</dbReference>